<evidence type="ECO:0000313" key="2">
    <source>
        <dbReference type="Proteomes" id="UP000694402"/>
    </source>
</evidence>
<sequence length="151" mass="17448">SHVLFVIFVQNSAKSRKQLFKFRFVWRCSSTLTAYPDDECMFFVPTILRLEELNASSFVYLKVGNYYNQCVQLPGSCAVLGIPASRVIMHDYLPDDPNVEWRISMASSLILKYPPLSPLGSHCYYLFALTTTNISRNWCLYVLLYIFFSSK</sequence>
<evidence type="ECO:0000313" key="1">
    <source>
        <dbReference type="Ensembl" id="ENSOTSP00005052536.1"/>
    </source>
</evidence>
<dbReference type="Ensembl" id="ENSOTST00005057219.2">
    <property type="protein sequence ID" value="ENSOTSP00005052536.1"/>
    <property type="gene ID" value="ENSOTSG00005025432.2"/>
</dbReference>
<keyword evidence="2" id="KW-1185">Reference proteome</keyword>
<reference evidence="1" key="1">
    <citation type="submission" date="2025-08" db="UniProtKB">
        <authorList>
            <consortium name="Ensembl"/>
        </authorList>
    </citation>
    <scope>IDENTIFICATION</scope>
</reference>
<dbReference type="Proteomes" id="UP000694402">
    <property type="component" value="Unassembled WGS sequence"/>
</dbReference>
<organism evidence="1 2">
    <name type="scientific">Oncorhynchus tshawytscha</name>
    <name type="common">Chinook salmon</name>
    <name type="synonym">Salmo tshawytscha</name>
    <dbReference type="NCBI Taxonomy" id="74940"/>
    <lineage>
        <taxon>Eukaryota</taxon>
        <taxon>Metazoa</taxon>
        <taxon>Chordata</taxon>
        <taxon>Craniata</taxon>
        <taxon>Vertebrata</taxon>
        <taxon>Euteleostomi</taxon>
        <taxon>Actinopterygii</taxon>
        <taxon>Neopterygii</taxon>
        <taxon>Teleostei</taxon>
        <taxon>Protacanthopterygii</taxon>
        <taxon>Salmoniformes</taxon>
        <taxon>Salmonidae</taxon>
        <taxon>Salmoninae</taxon>
        <taxon>Oncorhynchus</taxon>
    </lineage>
</organism>
<protein>
    <submittedName>
        <fullName evidence="1">Uncharacterized protein</fullName>
    </submittedName>
</protein>
<reference evidence="1" key="2">
    <citation type="submission" date="2025-09" db="UniProtKB">
        <authorList>
            <consortium name="Ensembl"/>
        </authorList>
    </citation>
    <scope>IDENTIFICATION</scope>
</reference>
<dbReference type="AlphaFoldDB" id="A0A8C8GPN5"/>
<name>A0A8C8GPN5_ONCTS</name>
<proteinExistence type="predicted"/>
<accession>A0A8C8GPN5</accession>